<organism evidence="2">
    <name type="scientific">candidate division WWE3 bacterium</name>
    <dbReference type="NCBI Taxonomy" id="2053526"/>
    <lineage>
        <taxon>Bacteria</taxon>
        <taxon>Katanobacteria</taxon>
    </lineage>
</organism>
<dbReference type="SUPFAM" id="SSF54534">
    <property type="entry name" value="FKBP-like"/>
    <property type="match status" value="1"/>
</dbReference>
<dbReference type="GO" id="GO:0006354">
    <property type="term" value="P:DNA-templated transcription elongation"/>
    <property type="evidence" value="ECO:0007669"/>
    <property type="project" value="TreeGrafter"/>
</dbReference>
<dbReference type="InterPro" id="IPR001437">
    <property type="entry name" value="Tscrpt_elong_fac_GreA/B_C"/>
</dbReference>
<dbReference type="EMBL" id="DSPJ01000072">
    <property type="protein sequence ID" value="HEX62062.1"/>
    <property type="molecule type" value="Genomic_DNA"/>
</dbReference>
<sequence length="152" mass="17306">MFYFLREDLEDLDIRIAELRSWLENTAQSIGQSAGGEGAWHDNFAFEEAHRQHSMHTKRLEELQKIRDQAQLVDPEVSTEAIAIGKTVTIIDEETDEARSFQIGSYMILDKHRTAVSYAAPLAQLIYGARIGEVREGVIGGTLKRYKIIEIR</sequence>
<dbReference type="GO" id="GO:0032784">
    <property type="term" value="P:regulation of DNA-templated transcription elongation"/>
    <property type="evidence" value="ECO:0007669"/>
    <property type="project" value="InterPro"/>
</dbReference>
<reference evidence="2" key="1">
    <citation type="journal article" date="2020" name="mSystems">
        <title>Genome- and Community-Level Interaction Insights into Carbon Utilization and Element Cycling Functions of Hydrothermarchaeota in Hydrothermal Sediment.</title>
        <authorList>
            <person name="Zhou Z."/>
            <person name="Liu Y."/>
            <person name="Xu W."/>
            <person name="Pan J."/>
            <person name="Luo Z.H."/>
            <person name="Li M."/>
        </authorList>
    </citation>
    <scope>NUCLEOTIDE SEQUENCE [LARGE SCALE GENOMIC DNA]</scope>
    <source>
        <strain evidence="2">SpSt-361</strain>
    </source>
</reference>
<dbReference type="AlphaFoldDB" id="A0A831Z359"/>
<feature type="domain" description="Transcription elongation factor GreA/GreB C-terminal" evidence="1">
    <location>
        <begin position="79"/>
        <end position="152"/>
    </location>
</feature>
<dbReference type="GO" id="GO:0003677">
    <property type="term" value="F:DNA binding"/>
    <property type="evidence" value="ECO:0007669"/>
    <property type="project" value="InterPro"/>
</dbReference>
<dbReference type="PIRSF" id="PIRSF006092">
    <property type="entry name" value="GreA_GreB"/>
    <property type="match status" value="1"/>
</dbReference>
<name>A0A831Z359_UNCKA</name>
<evidence type="ECO:0000259" key="1">
    <source>
        <dbReference type="Pfam" id="PF01272"/>
    </source>
</evidence>
<dbReference type="Pfam" id="PF01272">
    <property type="entry name" value="GreA_GreB"/>
    <property type="match status" value="1"/>
</dbReference>
<dbReference type="PANTHER" id="PTHR30437">
    <property type="entry name" value="TRANSCRIPTION ELONGATION FACTOR GREA"/>
    <property type="match status" value="1"/>
</dbReference>
<comment type="caution">
    <text evidence="2">The sequence shown here is derived from an EMBL/GenBank/DDBJ whole genome shotgun (WGS) entry which is preliminary data.</text>
</comment>
<dbReference type="GO" id="GO:0070063">
    <property type="term" value="F:RNA polymerase binding"/>
    <property type="evidence" value="ECO:0007669"/>
    <property type="project" value="InterPro"/>
</dbReference>
<proteinExistence type="predicted"/>
<dbReference type="Gene3D" id="3.10.50.30">
    <property type="entry name" value="Transcription elongation factor, GreA/GreB, C-terminal domain"/>
    <property type="match status" value="1"/>
</dbReference>
<protein>
    <recommendedName>
        <fullName evidence="1">Transcription elongation factor GreA/GreB C-terminal domain-containing protein</fullName>
    </recommendedName>
</protein>
<gene>
    <name evidence="2" type="ORF">ENR01_02850</name>
</gene>
<dbReference type="InterPro" id="IPR036953">
    <property type="entry name" value="GreA/GreB_C_sf"/>
</dbReference>
<accession>A0A831Z359</accession>
<dbReference type="PANTHER" id="PTHR30437:SF4">
    <property type="entry name" value="TRANSCRIPTION ELONGATION FACTOR GREA"/>
    <property type="match status" value="1"/>
</dbReference>
<evidence type="ECO:0000313" key="2">
    <source>
        <dbReference type="EMBL" id="HEX62062.1"/>
    </source>
</evidence>
<dbReference type="InterPro" id="IPR023459">
    <property type="entry name" value="Tscrpt_elong_fac_GreA/B_fam"/>
</dbReference>